<gene>
    <name evidence="1" type="ORF">AOZ06_05015</name>
</gene>
<reference evidence="1 2" key="1">
    <citation type="submission" date="2015-07" db="EMBL/GenBank/DDBJ databases">
        <title>Genome sequencing of Kibdelosporangium phytohabitans.</title>
        <authorList>
            <person name="Qin S."/>
            <person name="Xing K."/>
        </authorList>
    </citation>
    <scope>NUCLEOTIDE SEQUENCE [LARGE SCALE GENOMIC DNA]</scope>
    <source>
        <strain evidence="1 2">KLBMP1111</strain>
    </source>
</reference>
<evidence type="ECO:0000313" key="2">
    <source>
        <dbReference type="Proteomes" id="UP000063699"/>
    </source>
</evidence>
<dbReference type="Proteomes" id="UP000063699">
    <property type="component" value="Chromosome"/>
</dbReference>
<accession>A0A0N9HWW5</accession>
<evidence type="ECO:0008006" key="3">
    <source>
        <dbReference type="Google" id="ProtNLM"/>
    </source>
</evidence>
<dbReference type="AlphaFoldDB" id="A0A0N9HWW5"/>
<keyword evidence="2" id="KW-1185">Reference proteome</keyword>
<dbReference type="EMBL" id="CP012752">
    <property type="protein sequence ID" value="ALG06368.1"/>
    <property type="molecule type" value="Genomic_DNA"/>
</dbReference>
<evidence type="ECO:0000313" key="1">
    <source>
        <dbReference type="EMBL" id="ALG06368.1"/>
    </source>
</evidence>
<protein>
    <recommendedName>
        <fullName evidence="3">DUF4913 domain-containing protein</fullName>
    </recommendedName>
</protein>
<sequence>MNTMPSPDLQILLNEYFAAGEMYPRWPWTWSAMTPDQAAALDTVVERWISTYNKVWAHTEAEIVPACWRQHPGLAIDTTVMTWGYYFAHHDPRATPLVAVQYHHQALVHFRSAVERWLGEEPRKCRTGQHPDSWRAGPESLIDLMSGNTKTVHNEPHMPLRELHFGFDHLAAEPEPEDK</sequence>
<organism evidence="1 2">
    <name type="scientific">Kibdelosporangium phytohabitans</name>
    <dbReference type="NCBI Taxonomy" id="860235"/>
    <lineage>
        <taxon>Bacteria</taxon>
        <taxon>Bacillati</taxon>
        <taxon>Actinomycetota</taxon>
        <taxon>Actinomycetes</taxon>
        <taxon>Pseudonocardiales</taxon>
        <taxon>Pseudonocardiaceae</taxon>
        <taxon>Kibdelosporangium</taxon>
    </lineage>
</organism>
<dbReference type="RefSeq" id="WP_054288344.1">
    <property type="nucleotide sequence ID" value="NZ_CP012752.1"/>
</dbReference>
<name>A0A0N9HWW5_9PSEU</name>
<proteinExistence type="predicted"/>
<dbReference type="OrthoDB" id="3535759at2"/>
<dbReference type="KEGG" id="kphy:AOZ06_05015"/>